<gene>
    <name evidence="2" type="ORF">K1W69_06645</name>
</gene>
<feature type="transmembrane region" description="Helical" evidence="1">
    <location>
        <begin position="239"/>
        <end position="265"/>
    </location>
</feature>
<dbReference type="EMBL" id="JAICBX010000001">
    <property type="protein sequence ID" value="MBW8636860.1"/>
    <property type="molecule type" value="Genomic_DNA"/>
</dbReference>
<organism evidence="2 3">
    <name type="scientific">Flavimaribacter sediminis</name>
    <dbReference type="NCBI Taxonomy" id="2865987"/>
    <lineage>
        <taxon>Bacteria</taxon>
        <taxon>Pseudomonadati</taxon>
        <taxon>Pseudomonadota</taxon>
        <taxon>Alphaproteobacteria</taxon>
        <taxon>Hyphomicrobiales</taxon>
        <taxon>Rhizobiaceae</taxon>
        <taxon>Flavimaribacter</taxon>
    </lineage>
</organism>
<feature type="transmembrane region" description="Helical" evidence="1">
    <location>
        <begin position="286"/>
        <end position="306"/>
    </location>
</feature>
<feature type="transmembrane region" description="Helical" evidence="1">
    <location>
        <begin position="88"/>
        <end position="105"/>
    </location>
</feature>
<feature type="transmembrane region" description="Helical" evidence="1">
    <location>
        <begin position="38"/>
        <end position="58"/>
    </location>
</feature>
<evidence type="ECO:0000313" key="2">
    <source>
        <dbReference type="EMBL" id="MBW8636860.1"/>
    </source>
</evidence>
<dbReference type="RefSeq" id="WP_220227506.1">
    <property type="nucleotide sequence ID" value="NZ_JAICBX010000001.1"/>
</dbReference>
<dbReference type="Proteomes" id="UP001196509">
    <property type="component" value="Unassembled WGS sequence"/>
</dbReference>
<feature type="transmembrane region" description="Helical" evidence="1">
    <location>
        <begin position="199"/>
        <end position="219"/>
    </location>
</feature>
<feature type="transmembrane region" description="Helical" evidence="1">
    <location>
        <begin position="117"/>
        <end position="138"/>
    </location>
</feature>
<keyword evidence="1" id="KW-0472">Membrane</keyword>
<comment type="caution">
    <text evidence="2">The sequence shown here is derived from an EMBL/GenBank/DDBJ whole genome shotgun (WGS) entry which is preliminary data.</text>
</comment>
<dbReference type="PANTHER" id="PTHR30199">
    <property type="entry name" value="MFS FAMILY TRANSPORTER, PREDICTED SUBSTRATE BENZOATE"/>
    <property type="match status" value="1"/>
</dbReference>
<evidence type="ECO:0000313" key="3">
    <source>
        <dbReference type="Proteomes" id="UP001196509"/>
    </source>
</evidence>
<dbReference type="PANTHER" id="PTHR30199:SF0">
    <property type="entry name" value="INNER MEMBRANE PROTEIN YDCO"/>
    <property type="match status" value="1"/>
</dbReference>
<feature type="transmembrane region" description="Helical" evidence="1">
    <location>
        <begin position="341"/>
        <end position="374"/>
    </location>
</feature>
<reference evidence="2" key="1">
    <citation type="submission" date="2021-08" db="EMBL/GenBank/DDBJ databases">
        <title>Hoeflea bacterium WL0058 sp. nov., isolated from the sediment.</title>
        <authorList>
            <person name="Wang L."/>
            <person name="Zhang D."/>
        </authorList>
    </citation>
    <scope>NUCLEOTIDE SEQUENCE</scope>
    <source>
        <strain evidence="2">WL0058</strain>
    </source>
</reference>
<dbReference type="InterPro" id="IPR004711">
    <property type="entry name" value="Benzoate_Transporter"/>
</dbReference>
<feature type="transmembrane region" description="Helical" evidence="1">
    <location>
        <begin position="312"/>
        <end position="329"/>
    </location>
</feature>
<protein>
    <submittedName>
        <fullName evidence="2">Benzoate/H(+) symporter BenE family transporter</fullName>
    </submittedName>
</protein>
<keyword evidence="3" id="KW-1185">Reference proteome</keyword>
<accession>A0AAE3CZ09</accession>
<dbReference type="Pfam" id="PF03594">
    <property type="entry name" value="BenE"/>
    <property type="match status" value="1"/>
</dbReference>
<name>A0AAE3CZ09_9HYPH</name>
<keyword evidence="1" id="KW-1133">Transmembrane helix</keyword>
<dbReference type="AlphaFoldDB" id="A0AAE3CZ09"/>
<proteinExistence type="predicted"/>
<evidence type="ECO:0000256" key="1">
    <source>
        <dbReference type="SAM" id="Phobius"/>
    </source>
</evidence>
<sequence length="380" mass="38921">MRSSVIISALVAVLVGFGSSVAIIIAAAQAVGATEAQTASWIAGVCVATMFSTAVLSIRFRIPIVAAWSTPGAAMIATTTGITMPEAAGAFILAAVLILATAAFRPINAIISKIPQAVASAMLAGVLFGFVVAVFMHLNAIPQLVLPMVILFIVARIFSPSWAVLAVLALGVALVYALGMAKPLEDLRLSTFEIIVPEFKASILIGLGLPLYLVTMASQNLPGFAVLRSAGYDAPTRSILAVTGFGSLVTALIGAHTTNLAAITASICTGEDAHPDKDKRWLTGPVYAAAYGMLTLIGASVVALFASFPPELVATIAGIALLGPLVGALGNSLDSHGDRFAAVITFVVTASGMSLFGIGAAFWGLLAGIAVYGLDRLLKR</sequence>
<feature type="transmembrane region" description="Helical" evidence="1">
    <location>
        <begin position="150"/>
        <end position="178"/>
    </location>
</feature>
<dbReference type="GO" id="GO:0042925">
    <property type="term" value="F:benzoate transmembrane transporter activity"/>
    <property type="evidence" value="ECO:0007669"/>
    <property type="project" value="InterPro"/>
</dbReference>
<keyword evidence="1" id="KW-0812">Transmembrane</keyword>
<dbReference type="GO" id="GO:0005886">
    <property type="term" value="C:plasma membrane"/>
    <property type="evidence" value="ECO:0007669"/>
    <property type="project" value="TreeGrafter"/>
</dbReference>
<dbReference type="NCBIfam" id="TIGR00843">
    <property type="entry name" value="benE"/>
    <property type="match status" value="1"/>
</dbReference>